<keyword evidence="1" id="KW-1133">Transmembrane helix</keyword>
<dbReference type="PANTHER" id="PTHR22050">
    <property type="entry name" value="RW1 PROTEIN HOMOLOG"/>
    <property type="match status" value="1"/>
</dbReference>
<organism evidence="2 3">
    <name type="scientific">Tritrichomonas musculus</name>
    <dbReference type="NCBI Taxonomy" id="1915356"/>
    <lineage>
        <taxon>Eukaryota</taxon>
        <taxon>Metamonada</taxon>
        <taxon>Parabasalia</taxon>
        <taxon>Tritrichomonadida</taxon>
        <taxon>Tritrichomonadidae</taxon>
        <taxon>Tritrichomonas</taxon>
    </lineage>
</organism>
<name>A0ABR2KR34_9EUKA</name>
<gene>
    <name evidence="2" type="ORF">M9Y10_021946</name>
</gene>
<sequence length="907" mass="103031">MPGNSLSIEFILLPTELTTTFSAVVIILTNMGNLPYFISCQQMHLIQGNDTIQTIFHQCSAMKSNLTVFLSPFFGQRVISVYYDALLFHTGKSTMASKFIVFNMLSLKNGFYVSFINFVSQEPKNTTIPLFICVSSKFLQSYYPVILVNVVTSHSSTSEAEIKIVNPTPHQFTIISVTLQKDAPSNIKVELNPQPITCSKFTYTNIGRIVVHGNRQGEIITSITVSYETVIDLTKIAQFIEIPVYASVVHGYLEPSEQRLNLLQLDNSFNRINFTNHFKVPIAIVSARTDSNLFKVVDFVPNVVQPGETSDDIIVQFTHRPLSFSFESTLIVETNATNHYIPIKGFNGQLTISDSNSSVTQMHIFEQLGNVMTGSSMKFVYFIRNPNPIRYSMNDYNATPGITVNGFWNTNEHGSLRGHQMLPFAIEEIHIYVGFNNIRNNKPRNDSIAIGTSSSYVQITIEWTPVQGNYFLTMVIPPLLCFGFTYHTNVSLNSTYAVTLQLINFTVNVPTSDISTTSPYIRPHVYTNLGSVNLTFNTEIFQNNEIMSLFDFKRSWVELRKLWQKYFTNNLHYEIEFKLFIKKNSFFRFKYQIQITASYFNDLECDLGYILPYTEAHGSVEHYNFFNTSVVYHFYPRVTVHSDYESLISDPNSYIDFNFTVVATALGKYNEKIPIATNATKPFFIQIHAEVVAPNVYFVDFFGEKINRVLFSSADSAISTHTIFLINNGKTNVEVGQFFVRSPLFTVNQKCTGFLPINTTCRVDISVVLDYLRNQTEESTLLLYVHGLQVTCKLAVEIGDEAMKKIEKRRFIKFIAVVTLALLLPIYELISAIYKSNKLGKDIEERYLLLDSEIEKLSVSIKSSIATQVVIKHEEVSCGKWIPATEIRQSLTSEVIDSLEEIINSLN</sequence>
<dbReference type="InterPro" id="IPR039877">
    <property type="entry name" value="TMEM131-like"/>
</dbReference>
<keyword evidence="1" id="KW-0812">Transmembrane</keyword>
<evidence type="ECO:0000313" key="2">
    <source>
        <dbReference type="EMBL" id="KAK8893524.1"/>
    </source>
</evidence>
<comment type="caution">
    <text evidence="2">The sequence shown here is derived from an EMBL/GenBank/DDBJ whole genome shotgun (WGS) entry which is preliminary data.</text>
</comment>
<evidence type="ECO:0000313" key="3">
    <source>
        <dbReference type="Proteomes" id="UP001470230"/>
    </source>
</evidence>
<dbReference type="PANTHER" id="PTHR22050:SF0">
    <property type="entry name" value="TRANSMEMBRANE PROTEIN 131 HOMOLOG"/>
    <property type="match status" value="1"/>
</dbReference>
<protein>
    <recommendedName>
        <fullName evidence="4">Transmembrane protein</fullName>
    </recommendedName>
</protein>
<proteinExistence type="predicted"/>
<accession>A0ABR2KR34</accession>
<dbReference type="Proteomes" id="UP001470230">
    <property type="component" value="Unassembled WGS sequence"/>
</dbReference>
<keyword evidence="1" id="KW-0472">Membrane</keyword>
<dbReference type="EMBL" id="JAPFFF010000003">
    <property type="protein sequence ID" value="KAK8893524.1"/>
    <property type="molecule type" value="Genomic_DNA"/>
</dbReference>
<evidence type="ECO:0008006" key="4">
    <source>
        <dbReference type="Google" id="ProtNLM"/>
    </source>
</evidence>
<feature type="transmembrane region" description="Helical" evidence="1">
    <location>
        <begin position="811"/>
        <end position="834"/>
    </location>
</feature>
<keyword evidence="3" id="KW-1185">Reference proteome</keyword>
<reference evidence="2 3" key="1">
    <citation type="submission" date="2024-04" db="EMBL/GenBank/DDBJ databases">
        <title>Tritrichomonas musculus Genome.</title>
        <authorList>
            <person name="Alves-Ferreira E."/>
            <person name="Grigg M."/>
            <person name="Lorenzi H."/>
            <person name="Galac M."/>
        </authorList>
    </citation>
    <scope>NUCLEOTIDE SEQUENCE [LARGE SCALE GENOMIC DNA]</scope>
    <source>
        <strain evidence="2 3">EAF2021</strain>
    </source>
</reference>
<evidence type="ECO:0000256" key="1">
    <source>
        <dbReference type="SAM" id="Phobius"/>
    </source>
</evidence>